<dbReference type="InterPro" id="IPR002938">
    <property type="entry name" value="FAD-bd"/>
</dbReference>
<dbReference type="PRINTS" id="PR00420">
    <property type="entry name" value="RNGMNOXGNASE"/>
</dbReference>
<dbReference type="Pfam" id="PF01494">
    <property type="entry name" value="FAD_binding_3"/>
    <property type="match status" value="1"/>
</dbReference>
<dbReference type="PANTHER" id="PTHR42685">
    <property type="entry name" value="GERANYLGERANYL DIPHOSPHATE REDUCTASE"/>
    <property type="match status" value="1"/>
</dbReference>
<dbReference type="SUPFAM" id="SSF51905">
    <property type="entry name" value="FAD/NAD(P)-binding domain"/>
    <property type="match status" value="1"/>
</dbReference>
<dbReference type="InterPro" id="IPR050407">
    <property type="entry name" value="Geranylgeranyl_reductase"/>
</dbReference>
<dbReference type="Proteomes" id="UP001597472">
    <property type="component" value="Unassembled WGS sequence"/>
</dbReference>
<keyword evidence="2" id="KW-0560">Oxidoreductase</keyword>
<comment type="caution">
    <text evidence="2">The sequence shown here is derived from an EMBL/GenBank/DDBJ whole genome shotgun (WGS) entry which is preliminary data.</text>
</comment>
<protein>
    <submittedName>
        <fullName evidence="2">NAD(P)/FAD-dependent oxidoreductase</fullName>
        <ecNumber evidence="2">1.-.-.-</ecNumber>
    </submittedName>
</protein>
<dbReference type="GO" id="GO:0016491">
    <property type="term" value="F:oxidoreductase activity"/>
    <property type="evidence" value="ECO:0007669"/>
    <property type="project" value="UniProtKB-KW"/>
</dbReference>
<gene>
    <name evidence="2" type="ORF">ACFSQP_11355</name>
</gene>
<evidence type="ECO:0000313" key="3">
    <source>
        <dbReference type="Proteomes" id="UP001597472"/>
    </source>
</evidence>
<organism evidence="2 3">
    <name type="scientific">Bizionia sediminis</name>
    <dbReference type="NCBI Taxonomy" id="1737064"/>
    <lineage>
        <taxon>Bacteria</taxon>
        <taxon>Pseudomonadati</taxon>
        <taxon>Bacteroidota</taxon>
        <taxon>Flavobacteriia</taxon>
        <taxon>Flavobacteriales</taxon>
        <taxon>Flavobacteriaceae</taxon>
        <taxon>Bizionia</taxon>
    </lineage>
</organism>
<sequence>MRGLKTQYASFSVIIIGGGLAGLTAAIHLSNAGVKVLLIEKNKFPKHKVCGEYISNEVLPYLTFLNIDVFALGAHKIDMLQLSTSKNKQIKAALPLGGFGISRFTLDHALAKKATNSGVELIKDTVTNITFTNNTFVVETKKATYKALFVIGAHGKRSNLDVKLNRPFMNRKSPFLAVKTHLEGHFPDGLVALHNFNGGYCGISKIENDLINLCYITQFKTFKAYKDVNSFQEAILFKNNHIKTVLESGKSVFKAPLTISQISFSNKNPIENHIIMCGDSAGLIHPLCGNGMSMAIRSAQMAATLLLAYFNGQITSRASLEQAYKMAWNKEFKSRLQAGHITASILNNSTLANTLMPLAQQIPGLLPKIITKTHGKPMVV</sequence>
<dbReference type="PANTHER" id="PTHR42685:SF22">
    <property type="entry name" value="CONDITIONED MEDIUM FACTOR RECEPTOR 1"/>
    <property type="match status" value="1"/>
</dbReference>
<dbReference type="EC" id="1.-.-.-" evidence="2"/>
<evidence type="ECO:0000313" key="2">
    <source>
        <dbReference type="EMBL" id="MFD2552414.1"/>
    </source>
</evidence>
<dbReference type="InterPro" id="IPR036188">
    <property type="entry name" value="FAD/NAD-bd_sf"/>
</dbReference>
<dbReference type="Gene3D" id="3.50.50.60">
    <property type="entry name" value="FAD/NAD(P)-binding domain"/>
    <property type="match status" value="1"/>
</dbReference>
<reference evidence="3" key="1">
    <citation type="journal article" date="2019" name="Int. J. Syst. Evol. Microbiol.">
        <title>The Global Catalogue of Microorganisms (GCM) 10K type strain sequencing project: providing services to taxonomists for standard genome sequencing and annotation.</title>
        <authorList>
            <consortium name="The Broad Institute Genomics Platform"/>
            <consortium name="The Broad Institute Genome Sequencing Center for Infectious Disease"/>
            <person name="Wu L."/>
            <person name="Ma J."/>
        </authorList>
    </citation>
    <scope>NUCLEOTIDE SEQUENCE [LARGE SCALE GENOMIC DNA]</scope>
    <source>
        <strain evidence="3">KCTC 42587</strain>
    </source>
</reference>
<evidence type="ECO:0000259" key="1">
    <source>
        <dbReference type="Pfam" id="PF01494"/>
    </source>
</evidence>
<feature type="domain" description="FAD-binding" evidence="1">
    <location>
        <begin position="12"/>
        <end position="314"/>
    </location>
</feature>
<accession>A0ABW5KVC6</accession>
<dbReference type="RefSeq" id="WP_376894548.1">
    <property type="nucleotide sequence ID" value="NZ_JBHULS010000005.1"/>
</dbReference>
<dbReference type="EMBL" id="JBHULS010000005">
    <property type="protein sequence ID" value="MFD2552414.1"/>
    <property type="molecule type" value="Genomic_DNA"/>
</dbReference>
<proteinExistence type="predicted"/>
<keyword evidence="3" id="KW-1185">Reference proteome</keyword>
<name>A0ABW5KVC6_9FLAO</name>